<dbReference type="NCBIfam" id="TIGR00545">
    <property type="entry name" value="lipoyltrans"/>
    <property type="match status" value="1"/>
</dbReference>
<name>A0A0R1SF13_9LACO</name>
<accession>A0A0R1SF13</accession>
<dbReference type="PROSITE" id="PS51733">
    <property type="entry name" value="BPL_LPL_CATALYTIC"/>
    <property type="match status" value="1"/>
</dbReference>
<dbReference type="PANTHER" id="PTHR12561:SF3">
    <property type="entry name" value="LIPOYLTRANSFERASE 1, MITOCHONDRIAL"/>
    <property type="match status" value="1"/>
</dbReference>
<keyword evidence="9" id="KW-0808">Transferase</keyword>
<dbReference type="SUPFAM" id="SSF82649">
    <property type="entry name" value="SufE/NifU"/>
    <property type="match status" value="1"/>
</dbReference>
<evidence type="ECO:0000256" key="2">
    <source>
        <dbReference type="ARBA" id="ARBA00005124"/>
    </source>
</evidence>
<dbReference type="Gene3D" id="3.30.390.50">
    <property type="entry name" value="CO dehydrogenase flavoprotein, C-terminal domain"/>
    <property type="match status" value="1"/>
</dbReference>
<dbReference type="PANTHER" id="PTHR12561">
    <property type="entry name" value="LIPOATE-PROTEIN LIGASE"/>
    <property type="match status" value="1"/>
</dbReference>
<comment type="caution">
    <text evidence="9">The sequence shown here is derived from an EMBL/GenBank/DDBJ whole genome shotgun (WGS) entry which is preliminary data.</text>
</comment>
<evidence type="ECO:0000259" key="8">
    <source>
        <dbReference type="PROSITE" id="PS51733"/>
    </source>
</evidence>
<evidence type="ECO:0000256" key="6">
    <source>
        <dbReference type="ARBA" id="ARBA00022840"/>
    </source>
</evidence>
<dbReference type="Proteomes" id="UP000052013">
    <property type="component" value="Unassembled WGS sequence"/>
</dbReference>
<dbReference type="AlphaFoldDB" id="A0A0R1SF13"/>
<evidence type="ECO:0000256" key="3">
    <source>
        <dbReference type="ARBA" id="ARBA00012367"/>
    </source>
</evidence>
<dbReference type="UniPathway" id="UPA00537">
    <property type="reaction ID" value="UER00594"/>
</dbReference>
<protein>
    <recommendedName>
        <fullName evidence="3">lipoate--protein ligase</fullName>
        <ecNumber evidence="3">6.3.1.20</ecNumber>
    </recommendedName>
</protein>
<dbReference type="Pfam" id="PF21948">
    <property type="entry name" value="LplA-B_cat"/>
    <property type="match status" value="1"/>
</dbReference>
<dbReference type="Pfam" id="PF10437">
    <property type="entry name" value="Lip_prot_lig_C"/>
    <property type="match status" value="1"/>
</dbReference>
<dbReference type="GO" id="GO:0005737">
    <property type="term" value="C:cytoplasm"/>
    <property type="evidence" value="ECO:0007669"/>
    <property type="project" value="TreeGrafter"/>
</dbReference>
<dbReference type="InterPro" id="IPR045864">
    <property type="entry name" value="aa-tRNA-synth_II/BPL/LPL"/>
</dbReference>
<dbReference type="GO" id="GO:0016979">
    <property type="term" value="F:lipoate-protein ligase activity"/>
    <property type="evidence" value="ECO:0007669"/>
    <property type="project" value="UniProtKB-EC"/>
</dbReference>
<evidence type="ECO:0000313" key="10">
    <source>
        <dbReference type="Proteomes" id="UP000052013"/>
    </source>
</evidence>
<keyword evidence="5" id="KW-0547">Nucleotide-binding</keyword>
<dbReference type="EC" id="6.3.1.20" evidence="3"/>
<sequence>MFFIDTSRNGKPVYDPIVNQSLDNYLVNDLKLPGHGLIVYVNQPAVIVGVNQNAYAEVNMPYLKKKGIKLVRRTSGGGAVYHDYGNIIFENIVINDDTHFGDFHYFAQPIIDALHDMGATDAQVRGRNDMVIGKSKFSGMTMFKVGKSYAAGGTLMFDLDMDVATKVLTPEKDKLASKGVKSVESRVTNVKPYLKPEFQKLDIEGFKKQLLLRLFKADSLDDIETYHLNDHDWSIIDDRLKGKYDTDEWNYGKNPGFDYYVSKHYDIGTVSFNFSLIDNKISDIKIYGDFITGGDITVIEKALRGAELNRNSLVQTLSGIDIKNNLGDISPETLADLLLEKTIINK</sequence>
<feature type="domain" description="BPL/LPL catalytic" evidence="8">
    <location>
        <begin position="31"/>
        <end position="222"/>
    </location>
</feature>
<dbReference type="STRING" id="1423739.FC85_GL000686"/>
<evidence type="ECO:0000256" key="4">
    <source>
        <dbReference type="ARBA" id="ARBA00022598"/>
    </source>
</evidence>
<keyword evidence="6" id="KW-0067">ATP-binding</keyword>
<comment type="pathway">
    <text evidence="1">Protein modification; protein lipoylation via exogenous pathway; protein N(6)-(lipoyl)lysine from lipoate: step 2/2.</text>
</comment>
<keyword evidence="4 9" id="KW-0436">Ligase</keyword>
<dbReference type="Gene3D" id="3.30.930.10">
    <property type="entry name" value="Bira Bifunctional Protein, Domain 2"/>
    <property type="match status" value="1"/>
</dbReference>
<dbReference type="InterPro" id="IPR004562">
    <property type="entry name" value="LipoylTrfase_LipoateP_Ligase"/>
</dbReference>
<dbReference type="GO" id="GO:0005524">
    <property type="term" value="F:ATP binding"/>
    <property type="evidence" value="ECO:0007669"/>
    <property type="project" value="UniProtKB-KW"/>
</dbReference>
<evidence type="ECO:0000256" key="7">
    <source>
        <dbReference type="ARBA" id="ARBA00048037"/>
    </source>
</evidence>
<gene>
    <name evidence="9" type="ORF">FC85_GL000686</name>
</gene>
<dbReference type="GO" id="GO:0009249">
    <property type="term" value="P:protein lipoylation"/>
    <property type="evidence" value="ECO:0007669"/>
    <property type="project" value="InterPro"/>
</dbReference>
<dbReference type="PATRIC" id="fig|1423739.3.peg.717"/>
<evidence type="ECO:0000256" key="5">
    <source>
        <dbReference type="ARBA" id="ARBA00022741"/>
    </source>
</evidence>
<evidence type="ECO:0000313" key="9">
    <source>
        <dbReference type="EMBL" id="KRL64898.1"/>
    </source>
</evidence>
<comment type="pathway">
    <text evidence="2">Protein modification; protein lipoylation via exogenous pathway; protein N(6)-(lipoyl)lysine from lipoate: step 1/2.</text>
</comment>
<reference evidence="9 10" key="1">
    <citation type="journal article" date="2015" name="Genome Announc.">
        <title>Expanding the biotechnology potential of lactobacilli through comparative genomics of 213 strains and associated genera.</title>
        <authorList>
            <person name="Sun Z."/>
            <person name="Harris H.M."/>
            <person name="McCann A."/>
            <person name="Guo C."/>
            <person name="Argimon S."/>
            <person name="Zhang W."/>
            <person name="Yang X."/>
            <person name="Jeffery I.B."/>
            <person name="Cooney J.C."/>
            <person name="Kagawa T.F."/>
            <person name="Liu W."/>
            <person name="Song Y."/>
            <person name="Salvetti E."/>
            <person name="Wrobel A."/>
            <person name="Rasinkangas P."/>
            <person name="Parkhill J."/>
            <person name="Rea M.C."/>
            <person name="O'Sullivan O."/>
            <person name="Ritari J."/>
            <person name="Douillard F.P."/>
            <person name="Paul Ross R."/>
            <person name="Yang R."/>
            <person name="Briner A.E."/>
            <person name="Felis G.E."/>
            <person name="de Vos W.M."/>
            <person name="Barrangou R."/>
            <person name="Klaenhammer T.R."/>
            <person name="Caufield P.W."/>
            <person name="Cui Y."/>
            <person name="Zhang H."/>
            <person name="O'Toole P.W."/>
        </authorList>
    </citation>
    <scope>NUCLEOTIDE SEQUENCE [LARGE SCALE GENOMIC DNA]</scope>
    <source>
        <strain evidence="9 10">DSM 14421</strain>
    </source>
</reference>
<organism evidence="9 10">
    <name type="scientific">Lentilactobacillus diolivorans DSM 14421</name>
    <dbReference type="NCBI Taxonomy" id="1423739"/>
    <lineage>
        <taxon>Bacteria</taxon>
        <taxon>Bacillati</taxon>
        <taxon>Bacillota</taxon>
        <taxon>Bacilli</taxon>
        <taxon>Lactobacillales</taxon>
        <taxon>Lactobacillaceae</taxon>
        <taxon>Lentilactobacillus</taxon>
    </lineage>
</organism>
<dbReference type="InterPro" id="IPR004143">
    <property type="entry name" value="BPL_LPL_catalytic"/>
</dbReference>
<proteinExistence type="predicted"/>
<dbReference type="CDD" id="cd16443">
    <property type="entry name" value="LplA"/>
    <property type="match status" value="1"/>
</dbReference>
<dbReference type="RefSeq" id="WP_057865148.1">
    <property type="nucleotide sequence ID" value="NZ_AZEY01000079.1"/>
</dbReference>
<dbReference type="EMBL" id="AZEY01000079">
    <property type="protein sequence ID" value="KRL64898.1"/>
    <property type="molecule type" value="Genomic_DNA"/>
</dbReference>
<dbReference type="InterPro" id="IPR019491">
    <property type="entry name" value="Lipoate_protein_ligase_C"/>
</dbReference>
<dbReference type="GO" id="GO:0017118">
    <property type="term" value="F:lipoyltransferase activity"/>
    <property type="evidence" value="ECO:0007669"/>
    <property type="project" value="TreeGrafter"/>
</dbReference>
<evidence type="ECO:0000256" key="1">
    <source>
        <dbReference type="ARBA" id="ARBA00005085"/>
    </source>
</evidence>
<dbReference type="SUPFAM" id="SSF55681">
    <property type="entry name" value="Class II aaRS and biotin synthetases"/>
    <property type="match status" value="1"/>
</dbReference>
<comment type="catalytic activity">
    <reaction evidence="7">
        <text>L-lysyl-[lipoyl-carrier protein] + (R)-lipoate + ATP = N(6)-[(R)-lipoyl]-L-lysyl-[lipoyl-carrier protein] + AMP + diphosphate + H(+)</text>
        <dbReference type="Rhea" id="RHEA:49288"/>
        <dbReference type="Rhea" id="RHEA-COMP:10500"/>
        <dbReference type="Rhea" id="RHEA-COMP:10502"/>
        <dbReference type="ChEBI" id="CHEBI:15378"/>
        <dbReference type="ChEBI" id="CHEBI:29969"/>
        <dbReference type="ChEBI" id="CHEBI:30616"/>
        <dbReference type="ChEBI" id="CHEBI:33019"/>
        <dbReference type="ChEBI" id="CHEBI:83088"/>
        <dbReference type="ChEBI" id="CHEBI:83099"/>
        <dbReference type="ChEBI" id="CHEBI:456215"/>
        <dbReference type="EC" id="6.3.1.20"/>
    </reaction>
</comment>